<feature type="region of interest" description="Disordered" evidence="10">
    <location>
        <begin position="384"/>
        <end position="412"/>
    </location>
</feature>
<comment type="similarity">
    <text evidence="2">Belongs to the oligopeptide OPT transporter (TC 2.A.67.1) family.</text>
</comment>
<reference evidence="12 13" key="1">
    <citation type="journal article" date="2014" name="Agronomy (Basel)">
        <title>A Draft Genome Sequence for Ensete ventricosum, the Drought-Tolerant Tree Against Hunger.</title>
        <authorList>
            <person name="Harrison J."/>
            <person name="Moore K.A."/>
            <person name="Paszkiewicz K."/>
            <person name="Jones T."/>
            <person name="Grant M."/>
            <person name="Ambacheew D."/>
            <person name="Muzemil S."/>
            <person name="Studholme D.J."/>
        </authorList>
    </citation>
    <scope>NUCLEOTIDE SEQUENCE [LARGE SCALE GENOMIC DNA]</scope>
</reference>
<evidence type="ECO:0000256" key="11">
    <source>
        <dbReference type="SAM" id="Phobius"/>
    </source>
</evidence>
<accession>A0A426ZZY4</accession>
<dbReference type="InterPro" id="IPR004813">
    <property type="entry name" value="OPT"/>
</dbReference>
<keyword evidence="4 11" id="KW-0812">Transmembrane</keyword>
<evidence type="ECO:0008006" key="14">
    <source>
        <dbReference type="Google" id="ProtNLM"/>
    </source>
</evidence>
<keyword evidence="6" id="KW-0653">Protein transport</keyword>
<organism evidence="12 13">
    <name type="scientific">Ensete ventricosum</name>
    <name type="common">Abyssinian banana</name>
    <name type="synonym">Musa ensete</name>
    <dbReference type="NCBI Taxonomy" id="4639"/>
    <lineage>
        <taxon>Eukaryota</taxon>
        <taxon>Viridiplantae</taxon>
        <taxon>Streptophyta</taxon>
        <taxon>Embryophyta</taxon>
        <taxon>Tracheophyta</taxon>
        <taxon>Spermatophyta</taxon>
        <taxon>Magnoliopsida</taxon>
        <taxon>Liliopsida</taxon>
        <taxon>Zingiberales</taxon>
        <taxon>Musaceae</taxon>
        <taxon>Ensete</taxon>
    </lineage>
</organism>
<feature type="region of interest" description="Disordered" evidence="10">
    <location>
        <begin position="179"/>
        <end position="198"/>
    </location>
</feature>
<comment type="caution">
    <text evidence="12">The sequence shown here is derived from an EMBL/GenBank/DDBJ whole genome shotgun (WGS) entry which is preliminary data.</text>
</comment>
<feature type="transmembrane region" description="Helical" evidence="11">
    <location>
        <begin position="509"/>
        <end position="531"/>
    </location>
</feature>
<evidence type="ECO:0000256" key="1">
    <source>
        <dbReference type="ARBA" id="ARBA00004141"/>
    </source>
</evidence>
<dbReference type="EMBL" id="AMZH03004299">
    <property type="protein sequence ID" value="RRT69579.1"/>
    <property type="molecule type" value="Genomic_DNA"/>
</dbReference>
<sequence length="649" mass="72668">MPHRFDEYSVLISGRSKSTTTEYCCYAPDKQSPPTSAKQTVRKSTGIPARTTVPCSITYRRPPPGAPGGSRLHRWRPPLLLLLLPPLDASYLVSWLVASFGSCSWHAPFAVFFRVSLPRIPSSNRFVRAVGDPLVEYKEPVFEWERANDAWKLWDFVPLGSSVLLLMLNSKHQPMGNAACSPVHKASSPALPTDKDPTATFEADKRRAEETLDRLQRQVELECEIHKAYPFLSEKALLPLWQLLPTSSPNSEEEGWQESAPVPAAAGWQQLDEQQHSSHSTLAPIFRSEPEEEQQHQSEISSPKLGAWLAELQQKSRFRSMPIVGSRSNSVGYISEPRPEPYLDSQSSFQHCMIWKYEPSDGQYLESSSELPELQHNMPVMQHGDQQQPLYSPSHSATSRGKQRGTVDLMPTPGAEKVEQYNLRHWKQRFGSKRQQVPCGPAPCTQASSAHSIHAGLGDPIRKKTTGGGGRGTAGAMEIQEASEDEEISPIEQVRLTVRNTDDPTLPVWTFRMWFLGLASVCLISFLNQFFSYRSEPLVITQITVQVASLPLGHFLARVLPTRRFRLPGLGQREFSLNPGPFNMKEHVLISIFANAGCAFGNGSAYAVGIVNIIRAFYRRSISFIAGWLLIITTQVQRRCHVVLLFIFD</sequence>
<gene>
    <name evidence="12" type="ORF">B296_00023795</name>
</gene>
<dbReference type="AlphaFoldDB" id="A0A426ZZY4"/>
<evidence type="ECO:0000256" key="7">
    <source>
        <dbReference type="ARBA" id="ARBA00022989"/>
    </source>
</evidence>
<keyword evidence="5" id="KW-0571">Peptide transport</keyword>
<proteinExistence type="inferred from homology"/>
<dbReference type="GO" id="GO:0035673">
    <property type="term" value="F:oligopeptide transmembrane transporter activity"/>
    <property type="evidence" value="ECO:0007669"/>
    <property type="project" value="InterPro"/>
</dbReference>
<feature type="compositionally biased region" description="Polar residues" evidence="10">
    <location>
        <begin position="384"/>
        <end position="400"/>
    </location>
</feature>
<dbReference type="GO" id="GO:0015031">
    <property type="term" value="P:protein transport"/>
    <property type="evidence" value="ECO:0007669"/>
    <property type="project" value="UniProtKB-KW"/>
</dbReference>
<dbReference type="PANTHER" id="PTHR22601">
    <property type="entry name" value="ISP4 LIKE PROTEIN"/>
    <property type="match status" value="1"/>
</dbReference>
<feature type="region of interest" description="Disordered" evidence="10">
    <location>
        <begin position="248"/>
        <end position="280"/>
    </location>
</feature>
<evidence type="ECO:0000256" key="2">
    <source>
        <dbReference type="ARBA" id="ARBA00005484"/>
    </source>
</evidence>
<evidence type="ECO:0000256" key="6">
    <source>
        <dbReference type="ARBA" id="ARBA00022927"/>
    </source>
</evidence>
<feature type="transmembrane region" description="Helical" evidence="11">
    <location>
        <begin position="538"/>
        <end position="557"/>
    </location>
</feature>
<evidence type="ECO:0000256" key="9">
    <source>
        <dbReference type="SAM" id="Coils"/>
    </source>
</evidence>
<evidence type="ECO:0000256" key="5">
    <source>
        <dbReference type="ARBA" id="ARBA00022856"/>
    </source>
</evidence>
<keyword evidence="8 11" id="KW-0472">Membrane</keyword>
<evidence type="ECO:0000313" key="13">
    <source>
        <dbReference type="Proteomes" id="UP000287651"/>
    </source>
</evidence>
<keyword evidence="7 11" id="KW-1133">Transmembrane helix</keyword>
<evidence type="ECO:0000256" key="3">
    <source>
        <dbReference type="ARBA" id="ARBA00022448"/>
    </source>
</evidence>
<keyword evidence="9" id="KW-0175">Coiled coil</keyword>
<keyword evidence="3" id="KW-0813">Transport</keyword>
<evidence type="ECO:0000256" key="8">
    <source>
        <dbReference type="ARBA" id="ARBA00023136"/>
    </source>
</evidence>
<protein>
    <recommendedName>
        <fullName evidence="14">Oligopeptide transporter</fullName>
    </recommendedName>
</protein>
<feature type="transmembrane region" description="Helical" evidence="11">
    <location>
        <begin position="588"/>
        <end position="614"/>
    </location>
</feature>
<comment type="subcellular location">
    <subcellularLocation>
        <location evidence="1">Membrane</location>
        <topology evidence="1">Multi-pass membrane protein</topology>
    </subcellularLocation>
</comment>
<dbReference type="Proteomes" id="UP000287651">
    <property type="component" value="Unassembled WGS sequence"/>
</dbReference>
<feature type="coiled-coil region" evidence="9">
    <location>
        <begin position="198"/>
        <end position="225"/>
    </location>
</feature>
<evidence type="ECO:0000256" key="4">
    <source>
        <dbReference type="ARBA" id="ARBA00022692"/>
    </source>
</evidence>
<name>A0A426ZZY4_ENSVE</name>
<evidence type="ECO:0000256" key="10">
    <source>
        <dbReference type="SAM" id="MobiDB-lite"/>
    </source>
</evidence>
<evidence type="ECO:0000313" key="12">
    <source>
        <dbReference type="EMBL" id="RRT69579.1"/>
    </source>
</evidence>
<dbReference type="Pfam" id="PF03169">
    <property type="entry name" value="OPT"/>
    <property type="match status" value="1"/>
</dbReference>
<dbReference type="GO" id="GO:0016020">
    <property type="term" value="C:membrane"/>
    <property type="evidence" value="ECO:0007669"/>
    <property type="project" value="UniProtKB-SubCell"/>
</dbReference>
<dbReference type="InterPro" id="IPR004648">
    <property type="entry name" value="Oligpept_transpt"/>
</dbReference>